<comment type="caution">
    <text evidence="5">The sequence shown here is derived from an EMBL/GenBank/DDBJ whole genome shotgun (WGS) entry which is preliminary data.</text>
</comment>
<dbReference type="NCBIfam" id="TIGR01891">
    <property type="entry name" value="amidohydrolases"/>
    <property type="match status" value="1"/>
</dbReference>
<feature type="binding site" evidence="3">
    <location>
        <position position="101"/>
    </location>
    <ligand>
        <name>Mn(2+)</name>
        <dbReference type="ChEBI" id="CHEBI:29035"/>
        <label>2</label>
    </ligand>
</feature>
<evidence type="ECO:0000313" key="6">
    <source>
        <dbReference type="Proteomes" id="UP000294881"/>
    </source>
</evidence>
<feature type="binding site" evidence="3">
    <location>
        <position position="103"/>
    </location>
    <ligand>
        <name>Mn(2+)</name>
        <dbReference type="ChEBI" id="CHEBI:29035"/>
        <label>2</label>
    </ligand>
</feature>
<organism evidence="5 6">
    <name type="scientific">Camelimonas lactis</name>
    <dbReference type="NCBI Taxonomy" id="659006"/>
    <lineage>
        <taxon>Bacteria</taxon>
        <taxon>Pseudomonadati</taxon>
        <taxon>Pseudomonadota</taxon>
        <taxon>Alphaproteobacteria</taxon>
        <taxon>Hyphomicrobiales</taxon>
        <taxon>Chelatococcaceae</taxon>
        <taxon>Camelimonas</taxon>
    </lineage>
</organism>
<name>A0A4R2GP56_9HYPH</name>
<accession>A0A4R2GP56</accession>
<feature type="binding site" evidence="3">
    <location>
        <position position="360"/>
    </location>
    <ligand>
        <name>Mn(2+)</name>
        <dbReference type="ChEBI" id="CHEBI:29035"/>
        <label>2</label>
    </ligand>
</feature>
<keyword evidence="2 5" id="KW-0378">Hydrolase</keyword>
<feature type="domain" description="Peptidase M20 dimerisation" evidence="4">
    <location>
        <begin position="185"/>
        <end position="277"/>
    </location>
</feature>
<dbReference type="InterPro" id="IPR017439">
    <property type="entry name" value="Amidohydrolase"/>
</dbReference>
<proteinExistence type="inferred from homology"/>
<dbReference type="InterPro" id="IPR036264">
    <property type="entry name" value="Bact_exopeptidase_dim_dom"/>
</dbReference>
<dbReference type="GO" id="GO:0016787">
    <property type="term" value="F:hydrolase activity"/>
    <property type="evidence" value="ECO:0007669"/>
    <property type="project" value="UniProtKB-KW"/>
</dbReference>
<evidence type="ECO:0000256" key="1">
    <source>
        <dbReference type="ARBA" id="ARBA00006153"/>
    </source>
</evidence>
<dbReference type="SUPFAM" id="SSF53187">
    <property type="entry name" value="Zn-dependent exopeptidases"/>
    <property type="match status" value="1"/>
</dbReference>
<dbReference type="Proteomes" id="UP000294881">
    <property type="component" value="Unassembled WGS sequence"/>
</dbReference>
<dbReference type="PIRSF" id="PIRSF005962">
    <property type="entry name" value="Pept_M20D_amidohydro"/>
    <property type="match status" value="1"/>
</dbReference>
<dbReference type="PANTHER" id="PTHR11014">
    <property type="entry name" value="PEPTIDASE M20 FAMILY MEMBER"/>
    <property type="match status" value="1"/>
</dbReference>
<reference evidence="5 6" key="1">
    <citation type="submission" date="2019-03" db="EMBL/GenBank/DDBJ databases">
        <title>Genomic Encyclopedia of Type Strains, Phase IV (KMG-IV): sequencing the most valuable type-strain genomes for metagenomic binning, comparative biology and taxonomic classification.</title>
        <authorList>
            <person name="Goeker M."/>
        </authorList>
    </citation>
    <scope>NUCLEOTIDE SEQUENCE [LARGE SCALE GENOMIC DNA]</scope>
    <source>
        <strain evidence="5 6">DSM 22958</strain>
    </source>
</reference>
<dbReference type="Gene3D" id="3.30.70.360">
    <property type="match status" value="1"/>
</dbReference>
<sequence length="389" mass="41301">MSHDIRIADDICARMLAWRHDLHAHPETAFEEHRTAQVVADALEEIQIPVHRGLGGTGVVGTLSNGEGPSIALRADMDALDLEELGDPAWKSLTPGKMHGCGHDGHTAMLLGAAHHLARARAFRGTVHFVFQPAEENEGGGKKMVEDGLFGRFPADAVYGMHNMPQIPRGLFAVREGIATAFLDRFEIRLTGKGSHAAAPETGVDAIVVAASLINALQTIASRRIGAIDSAVVTVTQIHGGDTWNVIPENVVLRGTTRTLDAAVQDRVEAAMNEICAGVAQTHGARIALTYMRGYPGVVNTAAEAAAAARAAAALVGADKVLTHIRPSMGSEDFSFMLQERPGAYICIGAGETGSDPALHNPYYDFNDAILPIGAAFWVQLVQQQLPPG</sequence>
<dbReference type="EMBL" id="SLWL01000013">
    <property type="protein sequence ID" value="TCO11184.1"/>
    <property type="molecule type" value="Genomic_DNA"/>
</dbReference>
<evidence type="ECO:0000259" key="4">
    <source>
        <dbReference type="Pfam" id="PF07687"/>
    </source>
</evidence>
<dbReference type="OrthoDB" id="9777385at2"/>
<dbReference type="FunFam" id="3.30.70.360:FF:000014">
    <property type="entry name" value="N-acyl-L-amino acid amidohydrolase"/>
    <property type="match status" value="1"/>
</dbReference>
<dbReference type="Pfam" id="PF07687">
    <property type="entry name" value="M20_dimer"/>
    <property type="match status" value="1"/>
</dbReference>
<dbReference type="InterPro" id="IPR002933">
    <property type="entry name" value="Peptidase_M20"/>
</dbReference>
<dbReference type="Gene3D" id="3.40.630.10">
    <property type="entry name" value="Zn peptidases"/>
    <property type="match status" value="1"/>
</dbReference>
<keyword evidence="6" id="KW-1185">Reference proteome</keyword>
<dbReference type="AlphaFoldDB" id="A0A4R2GP56"/>
<gene>
    <name evidence="5" type="ORF">EV666_11320</name>
</gene>
<evidence type="ECO:0000256" key="2">
    <source>
        <dbReference type="ARBA" id="ARBA00022801"/>
    </source>
</evidence>
<dbReference type="SUPFAM" id="SSF55031">
    <property type="entry name" value="Bacterial exopeptidase dimerisation domain"/>
    <property type="match status" value="1"/>
</dbReference>
<dbReference type="InterPro" id="IPR011650">
    <property type="entry name" value="Peptidase_M20_dimer"/>
</dbReference>
<dbReference type="GO" id="GO:0046872">
    <property type="term" value="F:metal ion binding"/>
    <property type="evidence" value="ECO:0007669"/>
    <property type="project" value="UniProtKB-KW"/>
</dbReference>
<dbReference type="RefSeq" id="WP_132009219.1">
    <property type="nucleotide sequence ID" value="NZ_JBHUNN010000002.1"/>
</dbReference>
<protein>
    <submittedName>
        <fullName evidence="5">Amidohydrolase/hippurate hydrolase</fullName>
    </submittedName>
</protein>
<comment type="cofactor">
    <cofactor evidence="3">
        <name>Mn(2+)</name>
        <dbReference type="ChEBI" id="CHEBI:29035"/>
    </cofactor>
    <text evidence="3">The Mn(2+) ion enhances activity.</text>
</comment>
<feature type="binding site" evidence="3">
    <location>
        <position position="162"/>
    </location>
    <ligand>
        <name>Mn(2+)</name>
        <dbReference type="ChEBI" id="CHEBI:29035"/>
        <label>2</label>
    </ligand>
</feature>
<feature type="binding site" evidence="3">
    <location>
        <position position="136"/>
    </location>
    <ligand>
        <name>Mn(2+)</name>
        <dbReference type="ChEBI" id="CHEBI:29035"/>
        <label>2</label>
    </ligand>
</feature>
<evidence type="ECO:0000313" key="5">
    <source>
        <dbReference type="EMBL" id="TCO11184.1"/>
    </source>
</evidence>
<dbReference type="Pfam" id="PF01546">
    <property type="entry name" value="Peptidase_M20"/>
    <property type="match status" value="1"/>
</dbReference>
<evidence type="ECO:0000256" key="3">
    <source>
        <dbReference type="PIRSR" id="PIRSR005962-1"/>
    </source>
</evidence>
<dbReference type="PANTHER" id="PTHR11014:SF63">
    <property type="entry name" value="METALLOPEPTIDASE, PUTATIVE (AFU_ORTHOLOGUE AFUA_6G09600)-RELATED"/>
    <property type="match status" value="1"/>
</dbReference>
<comment type="similarity">
    <text evidence="1">Belongs to the peptidase M20 family.</text>
</comment>
<keyword evidence="3" id="KW-0464">Manganese</keyword>
<keyword evidence="3" id="KW-0479">Metal-binding</keyword>